<dbReference type="RefSeq" id="WP_197355869.1">
    <property type="nucleotide sequence ID" value="NZ_CP036298.1"/>
</dbReference>
<feature type="transmembrane region" description="Helical" evidence="1">
    <location>
        <begin position="293"/>
        <end position="313"/>
    </location>
</feature>
<organism evidence="2 3">
    <name type="scientific">Aureliella helgolandensis</name>
    <dbReference type="NCBI Taxonomy" id="2527968"/>
    <lineage>
        <taxon>Bacteria</taxon>
        <taxon>Pseudomonadati</taxon>
        <taxon>Planctomycetota</taxon>
        <taxon>Planctomycetia</taxon>
        <taxon>Pirellulales</taxon>
        <taxon>Pirellulaceae</taxon>
        <taxon>Aureliella</taxon>
    </lineage>
</organism>
<accession>A0A518GGY1</accession>
<keyword evidence="3" id="KW-1185">Reference proteome</keyword>
<evidence type="ECO:0008006" key="4">
    <source>
        <dbReference type="Google" id="ProtNLM"/>
    </source>
</evidence>
<dbReference type="AlphaFoldDB" id="A0A518GGY1"/>
<proteinExistence type="predicted"/>
<protein>
    <recommendedName>
        <fullName evidence="4">Glycosyltransferase RgtA/B/C/D-like domain-containing protein</fullName>
    </recommendedName>
</protein>
<evidence type="ECO:0000313" key="2">
    <source>
        <dbReference type="EMBL" id="QDV27855.1"/>
    </source>
</evidence>
<name>A0A518GGY1_9BACT</name>
<evidence type="ECO:0000313" key="3">
    <source>
        <dbReference type="Proteomes" id="UP000318017"/>
    </source>
</evidence>
<keyword evidence="1" id="KW-0812">Transmembrane</keyword>
<dbReference type="EMBL" id="CP036298">
    <property type="protein sequence ID" value="QDV27855.1"/>
    <property type="molecule type" value="Genomic_DNA"/>
</dbReference>
<evidence type="ECO:0000256" key="1">
    <source>
        <dbReference type="SAM" id="Phobius"/>
    </source>
</evidence>
<feature type="transmembrane region" description="Helical" evidence="1">
    <location>
        <begin position="249"/>
        <end position="266"/>
    </location>
</feature>
<feature type="transmembrane region" description="Helical" evidence="1">
    <location>
        <begin position="224"/>
        <end position="243"/>
    </location>
</feature>
<dbReference type="KEGG" id="ahel:Q31a_62480"/>
<feature type="transmembrane region" description="Helical" evidence="1">
    <location>
        <begin position="441"/>
        <end position="459"/>
    </location>
</feature>
<keyword evidence="1" id="KW-1133">Transmembrane helix</keyword>
<feature type="transmembrane region" description="Helical" evidence="1">
    <location>
        <begin position="413"/>
        <end position="429"/>
    </location>
</feature>
<keyword evidence="1" id="KW-0472">Membrane</keyword>
<reference evidence="2 3" key="1">
    <citation type="submission" date="2019-02" db="EMBL/GenBank/DDBJ databases">
        <title>Deep-cultivation of Planctomycetes and their phenomic and genomic characterization uncovers novel biology.</title>
        <authorList>
            <person name="Wiegand S."/>
            <person name="Jogler M."/>
            <person name="Boedeker C."/>
            <person name="Pinto D."/>
            <person name="Vollmers J."/>
            <person name="Rivas-Marin E."/>
            <person name="Kohn T."/>
            <person name="Peeters S.H."/>
            <person name="Heuer A."/>
            <person name="Rast P."/>
            <person name="Oberbeckmann S."/>
            <person name="Bunk B."/>
            <person name="Jeske O."/>
            <person name="Meyerdierks A."/>
            <person name="Storesund J.E."/>
            <person name="Kallscheuer N."/>
            <person name="Luecker S."/>
            <person name="Lage O.M."/>
            <person name="Pohl T."/>
            <person name="Merkel B.J."/>
            <person name="Hornburger P."/>
            <person name="Mueller R.-W."/>
            <person name="Bruemmer F."/>
            <person name="Labrenz M."/>
            <person name="Spormann A.M."/>
            <person name="Op den Camp H."/>
            <person name="Overmann J."/>
            <person name="Amann R."/>
            <person name="Jetten M.S.M."/>
            <person name="Mascher T."/>
            <person name="Medema M.H."/>
            <person name="Devos D.P."/>
            <person name="Kaster A.-K."/>
            <person name="Ovreas L."/>
            <person name="Rohde M."/>
            <person name="Galperin M.Y."/>
            <person name="Jogler C."/>
        </authorList>
    </citation>
    <scope>NUCLEOTIDE SEQUENCE [LARGE SCALE GENOMIC DNA]</scope>
    <source>
        <strain evidence="2 3">Q31a</strain>
    </source>
</reference>
<feature type="transmembrane region" description="Helical" evidence="1">
    <location>
        <begin position="333"/>
        <end position="359"/>
    </location>
</feature>
<feature type="transmembrane region" description="Helical" evidence="1">
    <location>
        <begin position="12"/>
        <end position="30"/>
    </location>
</feature>
<dbReference type="Proteomes" id="UP000318017">
    <property type="component" value="Chromosome"/>
</dbReference>
<gene>
    <name evidence="2" type="ORF">Q31a_62480</name>
</gene>
<sequence>MLAIVRGGALRQWFVGGLISAGMIFGWASMAESLWVDELHTSWVISGAFSDIQSRAAQGNQSPFYFYLLHGLQWVGQAVGIGSGELGIRLPSWIAWCLLLAVIVRELKRVQPAALSMNSGSQTQPWSRLACRLRLPKQRDRGGVLPAAHSQGDSENEGGGDLASLSLVAIPLAWLALDRIQWFYASEARVYSMLQLLSFLGWLVIAQLFVAARNPSRDGGEHSVAILLALWIGLGVGMVHLHVTSMLVVVWQWLFGLVALGLNWWGQHMRLQAGFEASGGGGGARLTRTVSSLVRWCGCGAIVGGIGSTALLWTPGLWNRRQQWESFAGETSWTALFQLFPVLVLVGPVVTALALQYFLKGTHRAGWSRQNSCPGPSVVPGPLVMWCMAALGPWLTAWGMAASQLAPLFHRRYLLVCAVPLVMLAAWLLSRVENHWLRGGAAWVALVGLLFTQGTLDVWRNGELVGWQRVEGWRQATEYVQAQHRPADQLACASQLIEGEGLPLPLDATWNRYLSFPLRGLYGISIPGGLPGEPQALTNDVKQWPQLLQVDSAARASHRVWLFFRGPAEQLEQRLQELGDFQALGAQEGGPSGTLTAVAPVRGFGRVSVVLLNLEPPQPRSEVR</sequence>
<feature type="transmembrane region" description="Helical" evidence="1">
    <location>
        <begin position="190"/>
        <end position="212"/>
    </location>
</feature>